<evidence type="ECO:0000313" key="4">
    <source>
        <dbReference type="Proteomes" id="UP000070258"/>
    </source>
</evidence>
<accession>A0A138A022</accession>
<evidence type="ECO:0000259" key="1">
    <source>
        <dbReference type="Pfam" id="PF04480"/>
    </source>
</evidence>
<comment type="caution">
    <text evidence="3">The sequence shown here is derived from an EMBL/GenBank/DDBJ whole genome shotgun (WGS) entry which is preliminary data.</text>
</comment>
<dbReference type="RefSeq" id="WP_068574897.1">
    <property type="nucleotide sequence ID" value="NZ_LSRE01000050.1"/>
</dbReference>
<dbReference type="SUPFAM" id="SSF52980">
    <property type="entry name" value="Restriction endonuclease-like"/>
    <property type="match status" value="1"/>
</dbReference>
<dbReference type="InterPro" id="IPR007569">
    <property type="entry name" value="DUF559"/>
</dbReference>
<proteinExistence type="predicted"/>
<evidence type="ECO:0000313" key="2">
    <source>
        <dbReference type="EMBL" id="KXO89098.1"/>
    </source>
</evidence>
<dbReference type="Gene3D" id="3.40.960.10">
    <property type="entry name" value="VSR Endonuclease"/>
    <property type="match status" value="1"/>
</dbReference>
<gene>
    <name evidence="3" type="ORF">AXK60_18560</name>
    <name evidence="2" type="ORF">AXK61_10805</name>
</gene>
<evidence type="ECO:0000313" key="3">
    <source>
        <dbReference type="EMBL" id="KXP03790.1"/>
    </source>
</evidence>
<reference evidence="3" key="1">
    <citation type="submission" date="2016-02" db="EMBL/GenBank/DDBJ databases">
        <authorList>
            <person name="Teng J.L."/>
            <person name="Yang Y."/>
            <person name="Huang Y."/>
            <person name="Guo F."/>
            <person name="Wei W."/>
            <person name="Chen J.H."/>
            <person name="Wong S.Y."/>
            <person name="Lau S.K."/>
            <person name="Woo P.C."/>
        </authorList>
    </citation>
    <scope>NUCLEOTIDE SEQUENCE</scope>
    <source>
        <strain evidence="3">JCM 15929</strain>
    </source>
</reference>
<feature type="domain" description="DUF559" evidence="1">
    <location>
        <begin position="81"/>
        <end position="144"/>
    </location>
</feature>
<evidence type="ECO:0000313" key="5">
    <source>
        <dbReference type="Proteomes" id="UP000070409"/>
    </source>
</evidence>
<dbReference type="InterPro" id="IPR011335">
    <property type="entry name" value="Restrct_endonuc-II-like"/>
</dbReference>
<reference evidence="2 5" key="3">
    <citation type="submission" date="2016-02" db="EMBL/GenBank/DDBJ databases">
        <authorList>
            <person name="Teng J.L."/>
            <person name="Tang Y."/>
            <person name="Huang Y."/>
            <person name="Guo F."/>
            <person name="Wei W."/>
            <person name="Chen J.H."/>
            <person name="Wong S.Y."/>
            <person name="Lau S.K."/>
            <person name="Woo P.C."/>
        </authorList>
    </citation>
    <scope>NUCLEOTIDE SEQUENCE [LARGE SCALE GENOMIC DNA]</scope>
    <source>
        <strain evidence="2 5">JCM 13375</strain>
    </source>
</reference>
<dbReference type="Proteomes" id="UP000070409">
    <property type="component" value="Unassembled WGS sequence"/>
</dbReference>
<dbReference type="Pfam" id="PF04480">
    <property type="entry name" value="DUF559"/>
    <property type="match status" value="1"/>
</dbReference>
<dbReference type="STRING" id="239498.AXK60_18560"/>
<name>A0A138A022_9ACTN</name>
<keyword evidence="5" id="KW-1185">Reference proteome</keyword>
<dbReference type="EMBL" id="LSRF01000058">
    <property type="protein sequence ID" value="KXP03790.1"/>
    <property type="molecule type" value="Genomic_DNA"/>
</dbReference>
<dbReference type="AlphaFoldDB" id="A0A138A022"/>
<sequence length="157" mass="17503">MIDCVHGDELTAVLDSLLHRRVFQPGELAGLLRGQPRRVARALAGVDGAAESGTETHVRLHLRRSQLPCRTQVFIPGVGHVDLLVGRSLVIECDSEEHHAGDAIETDRERDLVLQTLGFEVLRVSYQQVFHQFPKVVAAIDRKIADRDHRRATDYAA</sequence>
<dbReference type="EMBL" id="LSRE01000050">
    <property type="protein sequence ID" value="KXO89098.1"/>
    <property type="molecule type" value="Genomic_DNA"/>
</dbReference>
<organism evidence="3 4">
    <name type="scientific">Tsukamurella pseudospumae</name>
    <dbReference type="NCBI Taxonomy" id="239498"/>
    <lineage>
        <taxon>Bacteria</taxon>
        <taxon>Bacillati</taxon>
        <taxon>Actinomycetota</taxon>
        <taxon>Actinomycetes</taxon>
        <taxon>Mycobacteriales</taxon>
        <taxon>Tsukamurellaceae</taxon>
        <taxon>Tsukamurella</taxon>
    </lineage>
</organism>
<protein>
    <recommendedName>
        <fullName evidence="1">DUF559 domain-containing protein</fullName>
    </recommendedName>
</protein>
<reference evidence="4" key="2">
    <citation type="submission" date="2016-02" db="EMBL/GenBank/DDBJ databases">
        <authorList>
            <person name="Wen L."/>
            <person name="He K."/>
            <person name="Yang H."/>
        </authorList>
    </citation>
    <scope>NUCLEOTIDE SEQUENCE [LARGE SCALE GENOMIC DNA]</scope>
    <source>
        <strain evidence="4">JCM 15929</strain>
    </source>
</reference>
<dbReference type="Proteomes" id="UP000070258">
    <property type="component" value="Unassembled WGS sequence"/>
</dbReference>